<dbReference type="Gene3D" id="2.60.40.4070">
    <property type="match status" value="1"/>
</dbReference>
<gene>
    <name evidence="2" type="ORF">ENV70_04815</name>
</gene>
<accession>A0A7C6AGB8</accession>
<comment type="caution">
    <text evidence="2">The sequence shown here is derived from an EMBL/GenBank/DDBJ whole genome shotgun (WGS) entry which is preliminary data.</text>
</comment>
<dbReference type="EMBL" id="DTHJ01000097">
    <property type="protein sequence ID" value="HHS62919.1"/>
    <property type="molecule type" value="Genomic_DNA"/>
</dbReference>
<proteinExistence type="predicted"/>
<dbReference type="InterPro" id="IPR025965">
    <property type="entry name" value="FlgD/Vpr_Ig-like"/>
</dbReference>
<dbReference type="InterPro" id="IPR013783">
    <property type="entry name" value="Ig-like_fold"/>
</dbReference>
<protein>
    <submittedName>
        <fullName evidence="2">T9SS type A sorting domain-containing protein</fullName>
    </submittedName>
</protein>
<dbReference type="NCBIfam" id="TIGR04183">
    <property type="entry name" value="Por_Secre_tail"/>
    <property type="match status" value="1"/>
</dbReference>
<dbReference type="Gene3D" id="2.60.120.260">
    <property type="entry name" value="Galactose-binding domain-like"/>
    <property type="match status" value="1"/>
</dbReference>
<dbReference type="Gene3D" id="2.60.40.10">
    <property type="entry name" value="Immunoglobulins"/>
    <property type="match status" value="1"/>
</dbReference>
<evidence type="ECO:0000259" key="1">
    <source>
        <dbReference type="Pfam" id="PF13860"/>
    </source>
</evidence>
<dbReference type="InterPro" id="IPR026444">
    <property type="entry name" value="Secre_tail"/>
</dbReference>
<dbReference type="Pfam" id="PF13860">
    <property type="entry name" value="FlgD_ig"/>
    <property type="match status" value="1"/>
</dbReference>
<evidence type="ECO:0000313" key="2">
    <source>
        <dbReference type="EMBL" id="HHS62919.1"/>
    </source>
</evidence>
<name>A0A7C6AGB8_UNCW3</name>
<reference evidence="2" key="1">
    <citation type="journal article" date="2020" name="mSystems">
        <title>Genome- and Community-Level Interaction Insights into Carbon Utilization and Element Cycling Functions of Hydrothermarchaeota in Hydrothermal Sediment.</title>
        <authorList>
            <person name="Zhou Z."/>
            <person name="Liu Y."/>
            <person name="Xu W."/>
            <person name="Pan J."/>
            <person name="Luo Z.H."/>
            <person name="Li M."/>
        </authorList>
    </citation>
    <scope>NUCLEOTIDE SEQUENCE [LARGE SCALE GENOMIC DNA]</scope>
    <source>
        <strain evidence="2">SpSt-783</strain>
    </source>
</reference>
<dbReference type="AlphaFoldDB" id="A0A7C6AGB8"/>
<feature type="domain" description="FlgD/Vpr Ig-like" evidence="1">
    <location>
        <begin position="552"/>
        <end position="610"/>
    </location>
</feature>
<sequence>MKGIKICVLFLAIALVLISPHTLYGISSTRNAETKIHQIQPIEKSESVVFKTRYEFVDSFERASLAPWTTYGYPGSVVIVTFGMRDTTNTYGPQAPAHAGYRYPGHPNTDIALYPSPGTNPGNATCLESPTIDLTGWDSCFVSFSYWGDFEGTATNFDGFILQISSDNGATWTQVDGSHLGHLVPSYDQRLANTGLLGNAWAYCYDTRPNWVDVASLNLMALGYVSPGNQMKIRFVFAYDALDGGQGCFIDDIRIADTPPQDLQPPTIEHTPLEDTPDTLNDYIVNATITDPGSGVNPDSVTLNYLIEGGNWTRVTMQEVGTDIYEATIPAQHYHTDIKYYIRAVDNAGNGANTQTYEFEVTNAILIYYDDGQPYWIPGGMNVGDGMYVRFDFAPVGIDSGRLHKVKFFFSRPGNFDLKVYAIGTGGAPGQLIYTIPNLQSPGYDWYTVELYNANIRRTNGAIVGFTIGPPIGTDTVSCLMDPALNYQQNMWLYLAEQWGNPTSGGDFMIRLKVIPLPEVGIKEHSTKSITPAIELVPNLMGKEGGVIKYNITSRQNVKLTVYDATGKIVKTLVNRNQLPGSYTIHWNGRDENGRYVSTGVYFVALDTKNEKITRKAILIK</sequence>
<organism evidence="2">
    <name type="scientific">candidate division WOR-3 bacterium</name>
    <dbReference type="NCBI Taxonomy" id="2052148"/>
    <lineage>
        <taxon>Bacteria</taxon>
        <taxon>Bacteria division WOR-3</taxon>
    </lineage>
</organism>